<evidence type="ECO:0000256" key="1">
    <source>
        <dbReference type="ARBA" id="ARBA00004123"/>
    </source>
</evidence>
<evidence type="ECO:0000256" key="3">
    <source>
        <dbReference type="ARBA" id="ARBA00023015"/>
    </source>
</evidence>
<dbReference type="AlphaFoldDB" id="A0AAN6VQ63"/>
<evidence type="ECO:0000256" key="4">
    <source>
        <dbReference type="ARBA" id="ARBA00023159"/>
    </source>
</evidence>
<gene>
    <name evidence="7" type="primary">MED9</name>
    <name evidence="9" type="ORF">C8A00DRAFT_42811</name>
</gene>
<evidence type="ECO:0000256" key="7">
    <source>
        <dbReference type="RuleBase" id="RU364145"/>
    </source>
</evidence>
<proteinExistence type="inferred from homology"/>
<keyword evidence="4 7" id="KW-0010">Activator</keyword>
<feature type="compositionally biased region" description="Gly residues" evidence="8">
    <location>
        <begin position="103"/>
        <end position="114"/>
    </location>
</feature>
<reference evidence="9" key="1">
    <citation type="journal article" date="2023" name="Mol. Phylogenet. Evol.">
        <title>Genome-scale phylogeny and comparative genomics of the fungal order Sordariales.</title>
        <authorList>
            <person name="Hensen N."/>
            <person name="Bonometti L."/>
            <person name="Westerberg I."/>
            <person name="Brannstrom I.O."/>
            <person name="Guillou S."/>
            <person name="Cros-Aarteil S."/>
            <person name="Calhoun S."/>
            <person name="Haridas S."/>
            <person name="Kuo A."/>
            <person name="Mondo S."/>
            <person name="Pangilinan J."/>
            <person name="Riley R."/>
            <person name="LaButti K."/>
            <person name="Andreopoulos B."/>
            <person name="Lipzen A."/>
            <person name="Chen C."/>
            <person name="Yan M."/>
            <person name="Daum C."/>
            <person name="Ng V."/>
            <person name="Clum A."/>
            <person name="Steindorff A."/>
            <person name="Ohm R.A."/>
            <person name="Martin F."/>
            <person name="Silar P."/>
            <person name="Natvig D.O."/>
            <person name="Lalanne C."/>
            <person name="Gautier V."/>
            <person name="Ament-Velasquez S.L."/>
            <person name="Kruys A."/>
            <person name="Hutchinson M.I."/>
            <person name="Powell A.J."/>
            <person name="Barry K."/>
            <person name="Miller A.N."/>
            <person name="Grigoriev I.V."/>
            <person name="Debuchy R."/>
            <person name="Gladieux P."/>
            <person name="Hiltunen Thoren M."/>
            <person name="Johannesson H."/>
        </authorList>
    </citation>
    <scope>NUCLEOTIDE SEQUENCE</scope>
    <source>
        <strain evidence="9">CBS 538.74</strain>
    </source>
</reference>
<comment type="similarity">
    <text evidence="2 7">Belongs to the Mediator complex subunit 9 family.</text>
</comment>
<dbReference type="GO" id="GO:0006357">
    <property type="term" value="P:regulation of transcription by RNA polymerase II"/>
    <property type="evidence" value="ECO:0007669"/>
    <property type="project" value="InterPro"/>
</dbReference>
<keyword evidence="5 7" id="KW-0804">Transcription</keyword>
<feature type="region of interest" description="Disordered" evidence="8">
    <location>
        <begin position="44"/>
        <end position="115"/>
    </location>
</feature>
<evidence type="ECO:0000313" key="9">
    <source>
        <dbReference type="EMBL" id="KAK4154380.1"/>
    </source>
</evidence>
<dbReference type="Proteomes" id="UP001302745">
    <property type="component" value="Unassembled WGS sequence"/>
</dbReference>
<evidence type="ECO:0000256" key="2">
    <source>
        <dbReference type="ARBA" id="ARBA00008089"/>
    </source>
</evidence>
<comment type="function">
    <text evidence="7">Component of the Mediator complex, a coactivator involved in the regulated transcription of nearly all RNA polymerase II-dependent genes. Mediator functions as a bridge to convey information from gene-specific regulatory proteins to the basal RNA polymerase II transcription machinery. Mediator is recruited to promoters by direct interactions with regulatory proteins and serves as a scaffold for the assembly of a functional preinitiation complex with RNA polymerase II and the general transcription factors.</text>
</comment>
<evidence type="ECO:0000256" key="5">
    <source>
        <dbReference type="ARBA" id="ARBA00023163"/>
    </source>
</evidence>
<protein>
    <recommendedName>
        <fullName evidence="7">Mediator of RNA polymerase II transcription subunit 9</fullName>
    </recommendedName>
    <alternativeName>
        <fullName evidence="7">Mediator complex subunit 9</fullName>
    </alternativeName>
</protein>
<evidence type="ECO:0000313" key="10">
    <source>
        <dbReference type="Proteomes" id="UP001302745"/>
    </source>
</evidence>
<sequence>MATHLPQGLSPDAVDVLTELASIVTRLRGAAAAASTAQGINTTTAAGTTTTAGPTTSGATVSGATPAPLFGVTGTTPLPMTTGNTPGGPNPNNNNNHPFSSSTGGGGSGGGGGTQLLLSVKELPAATDNLKHKLQRARAAMRTLGDVQRTIARQEAEMAGLEARRRAQAGRLVRAQEDGLQFVKSEGLRGGEEEMGVVVVGAGGDRMVE</sequence>
<keyword evidence="10" id="KW-1185">Reference proteome</keyword>
<keyword evidence="6 7" id="KW-0539">Nucleus</keyword>
<feature type="compositionally biased region" description="Low complexity" evidence="8">
    <location>
        <begin position="90"/>
        <end position="102"/>
    </location>
</feature>
<evidence type="ECO:0000256" key="6">
    <source>
        <dbReference type="ARBA" id="ARBA00023242"/>
    </source>
</evidence>
<reference evidence="9" key="2">
    <citation type="submission" date="2023-05" db="EMBL/GenBank/DDBJ databases">
        <authorList>
            <consortium name="Lawrence Berkeley National Laboratory"/>
            <person name="Steindorff A."/>
            <person name="Hensen N."/>
            <person name="Bonometti L."/>
            <person name="Westerberg I."/>
            <person name="Brannstrom I.O."/>
            <person name="Guillou S."/>
            <person name="Cros-Aarteil S."/>
            <person name="Calhoun S."/>
            <person name="Haridas S."/>
            <person name="Kuo A."/>
            <person name="Mondo S."/>
            <person name="Pangilinan J."/>
            <person name="Riley R."/>
            <person name="Labutti K."/>
            <person name="Andreopoulos B."/>
            <person name="Lipzen A."/>
            <person name="Chen C."/>
            <person name="Yanf M."/>
            <person name="Daum C."/>
            <person name="Ng V."/>
            <person name="Clum A."/>
            <person name="Ohm R."/>
            <person name="Martin F."/>
            <person name="Silar P."/>
            <person name="Natvig D."/>
            <person name="Lalanne C."/>
            <person name="Gautier V."/>
            <person name="Ament-Velasquez S.L."/>
            <person name="Kruys A."/>
            <person name="Hutchinson M.I."/>
            <person name="Powell A.J."/>
            <person name="Barry K."/>
            <person name="Miller A.N."/>
            <person name="Grigoriev I.V."/>
            <person name="Debuchy R."/>
            <person name="Gladieux P."/>
            <person name="Thoren M.H."/>
            <person name="Johannesson H."/>
        </authorList>
    </citation>
    <scope>NUCLEOTIDE SEQUENCE</scope>
    <source>
        <strain evidence="9">CBS 538.74</strain>
    </source>
</reference>
<organism evidence="9 10">
    <name type="scientific">Chaetomidium leptoderma</name>
    <dbReference type="NCBI Taxonomy" id="669021"/>
    <lineage>
        <taxon>Eukaryota</taxon>
        <taxon>Fungi</taxon>
        <taxon>Dikarya</taxon>
        <taxon>Ascomycota</taxon>
        <taxon>Pezizomycotina</taxon>
        <taxon>Sordariomycetes</taxon>
        <taxon>Sordariomycetidae</taxon>
        <taxon>Sordariales</taxon>
        <taxon>Chaetomiaceae</taxon>
        <taxon>Chaetomidium</taxon>
    </lineage>
</organism>
<accession>A0AAN6VQ63</accession>
<keyword evidence="3 7" id="KW-0805">Transcription regulation</keyword>
<dbReference type="Pfam" id="PF07544">
    <property type="entry name" value="Med9"/>
    <property type="match status" value="1"/>
</dbReference>
<dbReference type="InterPro" id="IPR011425">
    <property type="entry name" value="Med9"/>
</dbReference>
<comment type="subcellular location">
    <subcellularLocation>
        <location evidence="1 7">Nucleus</location>
    </subcellularLocation>
</comment>
<comment type="caution">
    <text evidence="9">The sequence shown here is derived from an EMBL/GenBank/DDBJ whole genome shotgun (WGS) entry which is preliminary data.</text>
</comment>
<name>A0AAN6VQ63_9PEZI</name>
<evidence type="ECO:0000256" key="8">
    <source>
        <dbReference type="SAM" id="MobiDB-lite"/>
    </source>
</evidence>
<feature type="compositionally biased region" description="Low complexity" evidence="8">
    <location>
        <begin position="44"/>
        <end position="84"/>
    </location>
</feature>
<comment type="subunit">
    <text evidence="7">Component of the Mediator complex.</text>
</comment>
<dbReference type="GO" id="GO:0003712">
    <property type="term" value="F:transcription coregulator activity"/>
    <property type="evidence" value="ECO:0007669"/>
    <property type="project" value="InterPro"/>
</dbReference>
<dbReference type="GO" id="GO:0016592">
    <property type="term" value="C:mediator complex"/>
    <property type="evidence" value="ECO:0007669"/>
    <property type="project" value="InterPro"/>
</dbReference>
<dbReference type="EMBL" id="MU856913">
    <property type="protein sequence ID" value="KAK4154380.1"/>
    <property type="molecule type" value="Genomic_DNA"/>
</dbReference>